<evidence type="ECO:0008006" key="9">
    <source>
        <dbReference type="Google" id="ProtNLM"/>
    </source>
</evidence>
<reference evidence="7 8" key="1">
    <citation type="submission" date="2020-01" db="EMBL/GenBank/DDBJ databases">
        <title>Dynamics of blaIMP-6 dissemination in carbapenem resistant Enterobacteriacea isolated from regional surveillance in Osaka, Japan.</title>
        <authorList>
            <person name="Abe R."/>
            <person name="Akeda Y."/>
            <person name="Sugawara Y."/>
            <person name="Yamamoto N."/>
            <person name="Tomono K."/>
            <person name="Takeuchi D."/>
            <person name="Kawahara R."/>
            <person name="Hamada S."/>
        </authorList>
    </citation>
    <scope>NUCLEOTIDE SEQUENCE [LARGE SCALE GENOMIC DNA]</scope>
    <source>
        <strain evidence="7 8">E300</strain>
    </source>
</reference>
<dbReference type="PANTHER" id="PTHR42770">
    <property type="entry name" value="AMINO ACID TRANSPORTER-RELATED"/>
    <property type="match status" value="1"/>
</dbReference>
<keyword evidence="5 6" id="KW-0472">Membrane</keyword>
<feature type="transmembrane region" description="Helical" evidence="6">
    <location>
        <begin position="6"/>
        <end position="24"/>
    </location>
</feature>
<organism evidence="7 8">
    <name type="scientific">Escherichia coli</name>
    <dbReference type="NCBI Taxonomy" id="562"/>
    <lineage>
        <taxon>Bacteria</taxon>
        <taxon>Pseudomonadati</taxon>
        <taxon>Pseudomonadota</taxon>
        <taxon>Gammaproteobacteria</taxon>
        <taxon>Enterobacterales</taxon>
        <taxon>Enterobacteriaceae</taxon>
        <taxon>Escherichia</taxon>
    </lineage>
</organism>
<dbReference type="AlphaFoldDB" id="A0A8S0G7J4"/>
<dbReference type="Proteomes" id="UP000467488">
    <property type="component" value="Chromosome"/>
</dbReference>
<evidence type="ECO:0000256" key="5">
    <source>
        <dbReference type="ARBA" id="ARBA00023136"/>
    </source>
</evidence>
<dbReference type="GO" id="GO:0022857">
    <property type="term" value="F:transmembrane transporter activity"/>
    <property type="evidence" value="ECO:0007669"/>
    <property type="project" value="InterPro"/>
</dbReference>
<proteinExistence type="predicted"/>
<dbReference type="Gene3D" id="1.20.1740.10">
    <property type="entry name" value="Amino acid/polyamine transporter I"/>
    <property type="match status" value="1"/>
</dbReference>
<evidence type="ECO:0000313" key="7">
    <source>
        <dbReference type="EMBL" id="BBU87458.1"/>
    </source>
</evidence>
<protein>
    <recommendedName>
        <fullName evidence="9">Amino acid permease</fullName>
    </recommendedName>
</protein>
<keyword evidence="4 6" id="KW-1133">Transmembrane helix</keyword>
<evidence type="ECO:0000256" key="6">
    <source>
        <dbReference type="SAM" id="Phobius"/>
    </source>
</evidence>
<evidence type="ECO:0000256" key="2">
    <source>
        <dbReference type="ARBA" id="ARBA00022475"/>
    </source>
</evidence>
<sequence length="157" mass="16989">MFGWHSWQLLLAELGTLALVWYIGTRGASSSANLQTVIAGLIVALIVAIWWAGDIKPANIPFPAPGNIELTGLFAALSVMFWCFVGLEAFAHLASEFKNPERDFPRALMIGLLLAGLVYWGCTVVVLHFDAYGEQMAAAASLPKIVVQLFGPPAFQL</sequence>
<name>A0A8S0G7J4_ECOLX</name>
<feature type="transmembrane region" description="Helical" evidence="6">
    <location>
        <begin position="36"/>
        <end position="53"/>
    </location>
</feature>
<dbReference type="InterPro" id="IPR050367">
    <property type="entry name" value="APC_superfamily"/>
</dbReference>
<dbReference type="GO" id="GO:0005886">
    <property type="term" value="C:plasma membrane"/>
    <property type="evidence" value="ECO:0007669"/>
    <property type="project" value="UniProtKB-SubCell"/>
</dbReference>
<dbReference type="EMBL" id="AP022360">
    <property type="protein sequence ID" value="BBU87458.1"/>
    <property type="molecule type" value="Genomic_DNA"/>
</dbReference>
<evidence type="ECO:0000256" key="3">
    <source>
        <dbReference type="ARBA" id="ARBA00022692"/>
    </source>
</evidence>
<evidence type="ECO:0000256" key="4">
    <source>
        <dbReference type="ARBA" id="ARBA00022989"/>
    </source>
</evidence>
<dbReference type="Pfam" id="PF13520">
    <property type="entry name" value="AA_permease_2"/>
    <property type="match status" value="1"/>
</dbReference>
<keyword evidence="2" id="KW-1003">Cell membrane</keyword>
<evidence type="ECO:0000256" key="1">
    <source>
        <dbReference type="ARBA" id="ARBA00004651"/>
    </source>
</evidence>
<dbReference type="PANTHER" id="PTHR42770:SF13">
    <property type="entry name" value="L-METHIONINE_BRANCHED-CHAIN AMINO ACID EXPORTER YJEH"/>
    <property type="match status" value="1"/>
</dbReference>
<gene>
    <name evidence="7" type="ORF">EIMP300_88580</name>
</gene>
<comment type="subcellular location">
    <subcellularLocation>
        <location evidence="1">Cell membrane</location>
        <topology evidence="1">Multi-pass membrane protein</topology>
    </subcellularLocation>
</comment>
<keyword evidence="3 6" id="KW-0812">Transmembrane</keyword>
<feature type="transmembrane region" description="Helical" evidence="6">
    <location>
        <begin position="107"/>
        <end position="129"/>
    </location>
</feature>
<feature type="transmembrane region" description="Helical" evidence="6">
    <location>
        <begin position="73"/>
        <end position="95"/>
    </location>
</feature>
<accession>A0A8S0G7J4</accession>
<evidence type="ECO:0000313" key="8">
    <source>
        <dbReference type="Proteomes" id="UP000467488"/>
    </source>
</evidence>
<dbReference type="InterPro" id="IPR002293">
    <property type="entry name" value="AA/rel_permease1"/>
</dbReference>